<dbReference type="RefSeq" id="WP_208209873.1">
    <property type="nucleotide sequence ID" value="NZ_CP074404.1"/>
</dbReference>
<dbReference type="EMBL" id="JAGFBM010000010">
    <property type="protein sequence ID" value="MBO3086468.1"/>
    <property type="molecule type" value="Genomic_DNA"/>
</dbReference>
<feature type="chain" id="PRO_5045953116" description="Lipoprotein" evidence="2">
    <location>
        <begin position="21"/>
        <end position="165"/>
    </location>
</feature>
<evidence type="ECO:0000256" key="1">
    <source>
        <dbReference type="SAM" id="MobiDB-lite"/>
    </source>
</evidence>
<protein>
    <recommendedName>
        <fullName evidence="5">Lipoprotein</fullName>
    </recommendedName>
</protein>
<keyword evidence="4" id="KW-1185">Reference proteome</keyword>
<feature type="region of interest" description="Disordered" evidence="1">
    <location>
        <begin position="24"/>
        <end position="50"/>
    </location>
</feature>
<name>A0ABS3SL44_9CELL</name>
<dbReference type="PROSITE" id="PS51257">
    <property type="entry name" value="PROKAR_LIPOPROTEIN"/>
    <property type="match status" value="1"/>
</dbReference>
<keyword evidence="2" id="KW-0732">Signal</keyword>
<evidence type="ECO:0000256" key="2">
    <source>
        <dbReference type="SAM" id="SignalP"/>
    </source>
</evidence>
<reference evidence="3 4" key="1">
    <citation type="submission" date="2021-03" db="EMBL/GenBank/DDBJ databases">
        <title>novel species in genus Cellulomonas.</title>
        <authorList>
            <person name="Zhang G."/>
        </authorList>
    </citation>
    <scope>NUCLEOTIDE SEQUENCE [LARGE SCALE GENOMIC DNA]</scope>
    <source>
        <strain evidence="4">zg-ZUI188</strain>
    </source>
</reference>
<gene>
    <name evidence="3" type="ORF">J4035_17625</name>
</gene>
<comment type="caution">
    <text evidence="3">The sequence shown here is derived from an EMBL/GenBank/DDBJ whole genome shotgun (WGS) entry which is preliminary data.</text>
</comment>
<feature type="signal peptide" evidence="2">
    <location>
        <begin position="1"/>
        <end position="20"/>
    </location>
</feature>
<evidence type="ECO:0008006" key="5">
    <source>
        <dbReference type="Google" id="ProtNLM"/>
    </source>
</evidence>
<organism evidence="3 4">
    <name type="scientific">Cellulomonas fengjieae</name>
    <dbReference type="NCBI Taxonomy" id="2819978"/>
    <lineage>
        <taxon>Bacteria</taxon>
        <taxon>Bacillati</taxon>
        <taxon>Actinomycetota</taxon>
        <taxon>Actinomycetes</taxon>
        <taxon>Micrococcales</taxon>
        <taxon>Cellulomonadaceae</taxon>
        <taxon>Cellulomonas</taxon>
    </lineage>
</organism>
<evidence type="ECO:0000313" key="3">
    <source>
        <dbReference type="EMBL" id="MBO3086468.1"/>
    </source>
</evidence>
<dbReference type="Proteomes" id="UP000678317">
    <property type="component" value="Unassembled WGS sequence"/>
</dbReference>
<sequence length="165" mass="16137">MKRAAVLFAAAVLTVTTLTACDGGSDAADATATSSASSAPAEKDASPAAPVEPNAALACGRYFNGGESSLNARIAAAVPVLEAQDAGTALDEDQTEELGAISSALADAVKVAPEDLAGAYTSIQERVDGALEAAETGGANAATLDYPSVSATIVTACTEAGFPVS</sequence>
<evidence type="ECO:0000313" key="4">
    <source>
        <dbReference type="Proteomes" id="UP000678317"/>
    </source>
</evidence>
<proteinExistence type="predicted"/>
<feature type="compositionally biased region" description="Low complexity" evidence="1">
    <location>
        <begin position="24"/>
        <end position="39"/>
    </location>
</feature>
<accession>A0ABS3SL44</accession>